<dbReference type="GO" id="GO:0006629">
    <property type="term" value="P:lipid metabolic process"/>
    <property type="evidence" value="ECO:0007669"/>
    <property type="project" value="InterPro"/>
</dbReference>
<feature type="region of interest" description="Disordered" evidence="1">
    <location>
        <begin position="1"/>
        <end position="28"/>
    </location>
</feature>
<dbReference type="InterPro" id="IPR051218">
    <property type="entry name" value="Sec_MonoDiacylglyc_Lipase"/>
</dbReference>
<evidence type="ECO:0000256" key="2">
    <source>
        <dbReference type="SAM" id="Phobius"/>
    </source>
</evidence>
<dbReference type="Gene3D" id="3.40.50.1820">
    <property type="entry name" value="alpha/beta hydrolase"/>
    <property type="match status" value="1"/>
</dbReference>
<name>A0A5J4YUL1_PORPP</name>
<dbReference type="InterPro" id="IPR029058">
    <property type="entry name" value="AB_hydrolase_fold"/>
</dbReference>
<keyword evidence="2" id="KW-0472">Membrane</keyword>
<feature type="transmembrane region" description="Helical" evidence="2">
    <location>
        <begin position="264"/>
        <end position="285"/>
    </location>
</feature>
<dbReference type="Proteomes" id="UP000324585">
    <property type="component" value="Unassembled WGS sequence"/>
</dbReference>
<feature type="transmembrane region" description="Helical" evidence="2">
    <location>
        <begin position="297"/>
        <end position="316"/>
    </location>
</feature>
<gene>
    <name evidence="4" type="ORF">FVE85_2871</name>
</gene>
<feature type="transmembrane region" description="Helical" evidence="2">
    <location>
        <begin position="428"/>
        <end position="451"/>
    </location>
</feature>
<dbReference type="SUPFAM" id="SSF53474">
    <property type="entry name" value="alpha/beta-Hydrolases"/>
    <property type="match status" value="1"/>
</dbReference>
<dbReference type="AlphaFoldDB" id="A0A5J4YUL1"/>
<feature type="region of interest" description="Disordered" evidence="1">
    <location>
        <begin position="109"/>
        <end position="143"/>
    </location>
</feature>
<feature type="compositionally biased region" description="Polar residues" evidence="1">
    <location>
        <begin position="1"/>
        <end position="10"/>
    </location>
</feature>
<feature type="transmembrane region" description="Helical" evidence="2">
    <location>
        <begin position="343"/>
        <end position="362"/>
    </location>
</feature>
<dbReference type="Pfam" id="PF01764">
    <property type="entry name" value="Lipase_3"/>
    <property type="match status" value="1"/>
</dbReference>
<dbReference type="EMBL" id="VRMN01000004">
    <property type="protein sequence ID" value="KAA8494630.1"/>
    <property type="molecule type" value="Genomic_DNA"/>
</dbReference>
<dbReference type="PANTHER" id="PTHR45856">
    <property type="entry name" value="ALPHA/BETA-HYDROLASES SUPERFAMILY PROTEIN"/>
    <property type="match status" value="1"/>
</dbReference>
<evidence type="ECO:0000259" key="3">
    <source>
        <dbReference type="Pfam" id="PF01764"/>
    </source>
</evidence>
<comment type="caution">
    <text evidence="4">The sequence shown here is derived from an EMBL/GenBank/DDBJ whole genome shotgun (WGS) entry which is preliminary data.</text>
</comment>
<accession>A0A5J4YUL1</accession>
<dbReference type="InterPro" id="IPR002921">
    <property type="entry name" value="Fungal_lipase-type"/>
</dbReference>
<organism evidence="4 5">
    <name type="scientific">Porphyridium purpureum</name>
    <name type="common">Red alga</name>
    <name type="synonym">Porphyridium cruentum</name>
    <dbReference type="NCBI Taxonomy" id="35688"/>
    <lineage>
        <taxon>Eukaryota</taxon>
        <taxon>Rhodophyta</taxon>
        <taxon>Bangiophyceae</taxon>
        <taxon>Porphyridiales</taxon>
        <taxon>Porphyridiaceae</taxon>
        <taxon>Porphyridium</taxon>
    </lineage>
</organism>
<reference evidence="5" key="1">
    <citation type="journal article" date="2019" name="Nat. Commun.">
        <title>Expansion of phycobilisome linker gene families in mesophilic red algae.</title>
        <authorList>
            <person name="Lee J."/>
            <person name="Kim D."/>
            <person name="Bhattacharya D."/>
            <person name="Yoon H.S."/>
        </authorList>
    </citation>
    <scope>NUCLEOTIDE SEQUENCE [LARGE SCALE GENOMIC DNA]</scope>
    <source>
        <strain evidence="5">CCMP 1328</strain>
    </source>
</reference>
<dbReference type="PANTHER" id="PTHR45856:SF24">
    <property type="entry name" value="FUNGAL LIPASE-LIKE DOMAIN-CONTAINING PROTEIN"/>
    <property type="match status" value="1"/>
</dbReference>
<keyword evidence="5" id="KW-1185">Reference proteome</keyword>
<feature type="region of interest" description="Disordered" evidence="1">
    <location>
        <begin position="977"/>
        <end position="1011"/>
    </location>
</feature>
<proteinExistence type="predicted"/>
<keyword evidence="2" id="KW-0812">Transmembrane</keyword>
<dbReference type="OrthoDB" id="514788at2759"/>
<protein>
    <submittedName>
        <fullName evidence="4">Lipase</fullName>
    </submittedName>
</protein>
<sequence length="1011" mass="112803">MDNDSGNLNAYSDKGGGSNVPQMVLSSGDMEKMKPTVPAMLSASAPPEKIKHMGDGVTPAAVTPPARAAPRAGVVSPPGKGPAVYEMLKHADKKDKRGGASVEEALRISLKKGNFKSKPSTDPEQTPQHESHSAPSSPSRKNEPALKDFLFKSHGESGSTMDMKNFLKTPMRAGGRPMERILNPNVQNLVGVLDLEASERQRQNRLESINATIKFSIDMMQLVTFIVFVVFEAAVTGMTRNRWPQAGCSLENGCNVTSFTVTEYVNFVGISFCCFVMLVAWIIGLRQAWIGYYKDHVYRGDFLWTLVFLLPVDILWNNPALNLDRVQFTSSHISADATRGLIIFRYVMSAVTTSSFSTYFALKLGSISRGESLDDPYSWSFYAWRVVPNLVVFAAQVTCQIIARVEFSPQLFVSWITLTRADSNDKTVIVANVFGALNVLIVVAYMANYYYSSRKNSQIPYMRVRQKHLQAFWTFRGIFVYVSALTITTLVCSPLVPQGMVLVGSDPIVANEVKTAEVLNMPYYGRFGIKLAYTLFSLLEMYLSMPSRYKPSWLEKQVLTLVGGDEDMHNSFVGSESFRDLGGLARDSNMSRESTGVLFQSVSVPLKWEATRDPNTGMRMNPVSKFVMSENVICFDLSWLVYLDDPVIHAVFEHDLSEKGWKLHRLVRTGLENHDLVYAIAYNNESVIVAFRGTVTSANWKVNAQVLQVDHTPVVGPEWLESKWKRPQLGQKKPRVHRGFARAYDAMRADVQLLVTELFGSEGRFMTKHPRLFVTGHSLGGALATLCAFDLALHLELPKNRISLYTYGSPKVGNRAFARRFSVLVPHSWRVVNKDDFITNNPKDTWEHYEHVPRAVLVDEGGNLIIDPVFADMTLFHGSHALPHLMGSYREHMVKFVEASGSGYNAQWVEFNAFDPNDIAEQNMLKAALQTEVSMQLKKATRKQTNLTKLLNELDVSQSDLQSPMVNSSAILNPSEKVFSPSSISKVTENEPDGDAAGEHEDPSSFLHNIV</sequence>
<keyword evidence="2" id="KW-1133">Transmembrane helix</keyword>
<dbReference type="CDD" id="cd00519">
    <property type="entry name" value="Lipase_3"/>
    <property type="match status" value="1"/>
</dbReference>
<feature type="compositionally biased region" description="Low complexity" evidence="1">
    <location>
        <begin position="56"/>
        <end position="78"/>
    </location>
</feature>
<evidence type="ECO:0000256" key="1">
    <source>
        <dbReference type="SAM" id="MobiDB-lite"/>
    </source>
</evidence>
<evidence type="ECO:0000313" key="5">
    <source>
        <dbReference type="Proteomes" id="UP000324585"/>
    </source>
</evidence>
<feature type="compositionally biased region" description="Polar residues" evidence="1">
    <location>
        <begin position="117"/>
        <end position="126"/>
    </location>
</feature>
<feature type="transmembrane region" description="Helical" evidence="2">
    <location>
        <begin position="215"/>
        <end position="235"/>
    </location>
</feature>
<feature type="region of interest" description="Disordered" evidence="1">
    <location>
        <begin position="47"/>
        <end position="80"/>
    </location>
</feature>
<feature type="domain" description="Fungal lipase-type" evidence="3">
    <location>
        <begin position="688"/>
        <end position="843"/>
    </location>
</feature>
<feature type="transmembrane region" description="Helical" evidence="2">
    <location>
        <begin position="472"/>
        <end position="496"/>
    </location>
</feature>
<evidence type="ECO:0000313" key="4">
    <source>
        <dbReference type="EMBL" id="KAA8494630.1"/>
    </source>
</evidence>